<sequence>MLKRTFEVEMNPETLEINEKIETGKVVVLVLDGVKGKATKCEAVEHGFTIIETSKGKPVRIKFEDYELL</sequence>
<dbReference type="Proteomes" id="UP001500782">
    <property type="component" value="Unassembled WGS sequence"/>
</dbReference>
<evidence type="ECO:0000313" key="2">
    <source>
        <dbReference type="Proteomes" id="UP001500782"/>
    </source>
</evidence>
<dbReference type="EMBL" id="BAAADJ010000001">
    <property type="protein sequence ID" value="GAA0313638.1"/>
    <property type="molecule type" value="Genomic_DNA"/>
</dbReference>
<proteinExistence type="predicted"/>
<dbReference type="RefSeq" id="WP_343795225.1">
    <property type="nucleotide sequence ID" value="NZ_BAAADJ010000001.1"/>
</dbReference>
<keyword evidence="2" id="KW-1185">Reference proteome</keyword>
<dbReference type="InterPro" id="IPR035530">
    <property type="entry name" value="PBSX_XtrA"/>
</dbReference>
<protein>
    <recommendedName>
        <fullName evidence="3">Terminase</fullName>
    </recommendedName>
</protein>
<dbReference type="Pfam" id="PF17356">
    <property type="entry name" value="PBSX_XtrA"/>
    <property type="match status" value="1"/>
</dbReference>
<reference evidence="1 2" key="1">
    <citation type="journal article" date="2019" name="Int. J. Syst. Evol. Microbiol.">
        <title>The Global Catalogue of Microorganisms (GCM) 10K type strain sequencing project: providing services to taxonomists for standard genome sequencing and annotation.</title>
        <authorList>
            <consortium name="The Broad Institute Genomics Platform"/>
            <consortium name="The Broad Institute Genome Sequencing Center for Infectious Disease"/>
            <person name="Wu L."/>
            <person name="Ma J."/>
        </authorList>
    </citation>
    <scope>NUCLEOTIDE SEQUENCE [LARGE SCALE GENOMIC DNA]</scope>
    <source>
        <strain evidence="1 2">JCM 9731</strain>
    </source>
</reference>
<accession>A0ABN0VP03</accession>
<comment type="caution">
    <text evidence="1">The sequence shown here is derived from an EMBL/GenBank/DDBJ whole genome shotgun (WGS) entry which is preliminary data.</text>
</comment>
<evidence type="ECO:0008006" key="3">
    <source>
        <dbReference type="Google" id="ProtNLM"/>
    </source>
</evidence>
<organism evidence="1 2">
    <name type="scientific">Bacillus carboniphilus</name>
    <dbReference type="NCBI Taxonomy" id="86663"/>
    <lineage>
        <taxon>Bacteria</taxon>
        <taxon>Bacillati</taxon>
        <taxon>Bacillota</taxon>
        <taxon>Bacilli</taxon>
        <taxon>Bacillales</taxon>
        <taxon>Bacillaceae</taxon>
        <taxon>Bacillus</taxon>
    </lineage>
</organism>
<name>A0ABN0VP03_9BACI</name>
<gene>
    <name evidence="1" type="ORF">GCM10008967_00160</name>
</gene>
<evidence type="ECO:0000313" key="1">
    <source>
        <dbReference type="EMBL" id="GAA0313638.1"/>
    </source>
</evidence>